<feature type="chain" id="PRO_5045882725" description="PsbP C-terminal domain-containing protein" evidence="1">
    <location>
        <begin position="24"/>
        <end position="185"/>
    </location>
</feature>
<evidence type="ECO:0000256" key="1">
    <source>
        <dbReference type="SAM" id="SignalP"/>
    </source>
</evidence>
<comment type="caution">
    <text evidence="2">The sequence shown here is derived from an EMBL/GenBank/DDBJ whole genome shotgun (WGS) entry which is preliminary data.</text>
</comment>
<keyword evidence="3" id="KW-1185">Reference proteome</keyword>
<sequence length="185" mass="21243">MRIVKCALLTLLVLFCFGGVAFAEDALIVHGKDFAFKVTEPSGWEGITNDANRYRVNVYFRMPGYDFNSSPALMYIRVLAKNGLTVSQHIQADMDAFSQKKKRIAFEAFDISNLKYEHASRKYIINDNQIDFLCYIDPGEKWNNYVILALTAPRDLAEKNCDVFISLVRSFLWVRAIEHKSVNQQ</sequence>
<evidence type="ECO:0000313" key="3">
    <source>
        <dbReference type="Proteomes" id="UP001254848"/>
    </source>
</evidence>
<evidence type="ECO:0000313" key="2">
    <source>
        <dbReference type="EMBL" id="MDT8900701.1"/>
    </source>
</evidence>
<reference evidence="2 3" key="1">
    <citation type="submission" date="2023-07" db="EMBL/GenBank/DDBJ databases">
        <title>The novel representative of Negativicutes class, Anaeroselena agilis gen. nov. sp. nov.</title>
        <authorList>
            <person name="Prokofeva M.I."/>
            <person name="Elcheninov A.G."/>
            <person name="Klyukina A."/>
            <person name="Kublanov I.V."/>
            <person name="Frolov E.N."/>
            <person name="Podosokorskaya O.A."/>
        </authorList>
    </citation>
    <scope>NUCLEOTIDE SEQUENCE [LARGE SCALE GENOMIC DNA]</scope>
    <source>
        <strain evidence="2 3">4137-cl</strain>
    </source>
</reference>
<dbReference type="EMBL" id="JAUOZS010000001">
    <property type="protein sequence ID" value="MDT8900701.1"/>
    <property type="molecule type" value="Genomic_DNA"/>
</dbReference>
<keyword evidence="1" id="KW-0732">Signal</keyword>
<evidence type="ECO:0008006" key="4">
    <source>
        <dbReference type="Google" id="ProtNLM"/>
    </source>
</evidence>
<dbReference type="Proteomes" id="UP001254848">
    <property type="component" value="Unassembled WGS sequence"/>
</dbReference>
<gene>
    <name evidence="2" type="ORF">Q4T40_05530</name>
</gene>
<feature type="signal peptide" evidence="1">
    <location>
        <begin position="1"/>
        <end position="23"/>
    </location>
</feature>
<proteinExistence type="predicted"/>
<organism evidence="2 3">
    <name type="scientific">Anaeroselena agilis</name>
    <dbReference type="NCBI Taxonomy" id="3063788"/>
    <lineage>
        <taxon>Bacteria</taxon>
        <taxon>Bacillati</taxon>
        <taxon>Bacillota</taxon>
        <taxon>Negativicutes</taxon>
        <taxon>Acetonemataceae</taxon>
        <taxon>Anaeroselena</taxon>
    </lineage>
</organism>
<accession>A0ABU3NV54</accession>
<dbReference type="RefSeq" id="WP_413779238.1">
    <property type="nucleotide sequence ID" value="NZ_JAUOZS010000001.1"/>
</dbReference>
<protein>
    <recommendedName>
        <fullName evidence="4">PsbP C-terminal domain-containing protein</fullName>
    </recommendedName>
</protein>
<name>A0ABU3NV54_9FIRM</name>